<dbReference type="HOGENOM" id="CLU_2876752_0_0_7"/>
<name>M4V746_9BACT</name>
<dbReference type="AlphaFoldDB" id="M4V746"/>
<dbReference type="PATRIC" id="fig|1184267.3.peg.42"/>
<dbReference type="KEGG" id="bex:A11Q_40"/>
<proteinExistence type="predicted"/>
<dbReference type="Proteomes" id="UP000012040">
    <property type="component" value="Chromosome"/>
</dbReference>
<evidence type="ECO:0000313" key="2">
    <source>
        <dbReference type="Proteomes" id="UP000012040"/>
    </source>
</evidence>
<gene>
    <name evidence="1" type="ORF">A11Q_40</name>
</gene>
<accession>M4V746</accession>
<evidence type="ECO:0000313" key="1">
    <source>
        <dbReference type="EMBL" id="AGH94260.1"/>
    </source>
</evidence>
<dbReference type="RefSeq" id="WP_015468750.1">
    <property type="nucleotide sequence ID" value="NC_020813.1"/>
</dbReference>
<reference evidence="1 2" key="1">
    <citation type="journal article" date="2013" name="ISME J.">
        <title>By their genes ye shall know them: genomic signatures of predatory bacteria.</title>
        <authorList>
            <person name="Pasternak Z."/>
            <person name="Pietrokovski S."/>
            <person name="Rotem O."/>
            <person name="Gophna U."/>
            <person name="Lurie-Weinberger M.N."/>
            <person name="Jurkevitch E."/>
        </authorList>
    </citation>
    <scope>NUCLEOTIDE SEQUENCE [LARGE SCALE GENOMIC DNA]</scope>
    <source>
        <strain evidence="1 2">JSS</strain>
    </source>
</reference>
<sequence length="63" mass="7234">MGRVLEQFAKRTQIDADTIETELFAAIRALEVDPKEMTVEDLRQCLLIYLDEVFYGVSPEKGQ</sequence>
<organism evidence="1 2">
    <name type="scientific">Pseudobdellovibrio exovorus JSS</name>
    <dbReference type="NCBI Taxonomy" id="1184267"/>
    <lineage>
        <taxon>Bacteria</taxon>
        <taxon>Pseudomonadati</taxon>
        <taxon>Bdellovibrionota</taxon>
        <taxon>Bdellovibrionia</taxon>
        <taxon>Bdellovibrionales</taxon>
        <taxon>Pseudobdellovibrionaceae</taxon>
        <taxon>Pseudobdellovibrio</taxon>
    </lineage>
</organism>
<protein>
    <submittedName>
        <fullName evidence="1">Uncharacterized protein</fullName>
    </submittedName>
</protein>
<dbReference type="EMBL" id="CP003537">
    <property type="protein sequence ID" value="AGH94260.1"/>
    <property type="molecule type" value="Genomic_DNA"/>
</dbReference>
<keyword evidence="2" id="KW-1185">Reference proteome</keyword>